<feature type="domain" description="DUF3048" evidence="3">
    <location>
        <begin position="262"/>
        <end position="369"/>
    </location>
</feature>
<evidence type="ECO:0000259" key="2">
    <source>
        <dbReference type="Pfam" id="PF11258"/>
    </source>
</evidence>
<dbReference type="Gene3D" id="3.50.90.10">
    <property type="entry name" value="YerB-like"/>
    <property type="match status" value="1"/>
</dbReference>
<organism evidence="4 5">
    <name type="scientific">Paenibacillus sacheonensis</name>
    <dbReference type="NCBI Taxonomy" id="742054"/>
    <lineage>
        <taxon>Bacteria</taxon>
        <taxon>Bacillati</taxon>
        <taxon>Bacillota</taxon>
        <taxon>Bacilli</taxon>
        <taxon>Bacillales</taxon>
        <taxon>Paenibacillaceae</taxon>
        <taxon>Paenibacillus</taxon>
    </lineage>
</organism>
<dbReference type="Pfam" id="PF11258">
    <property type="entry name" value="DUF3048"/>
    <property type="match status" value="1"/>
</dbReference>
<evidence type="ECO:0000259" key="3">
    <source>
        <dbReference type="Pfam" id="PF17479"/>
    </source>
</evidence>
<evidence type="ECO:0000256" key="1">
    <source>
        <dbReference type="SAM" id="MobiDB-lite"/>
    </source>
</evidence>
<evidence type="ECO:0000313" key="5">
    <source>
        <dbReference type="Proteomes" id="UP000558113"/>
    </source>
</evidence>
<evidence type="ECO:0000313" key="4">
    <source>
        <dbReference type="EMBL" id="NBC72906.1"/>
    </source>
</evidence>
<dbReference type="InterPro" id="IPR023158">
    <property type="entry name" value="YerB-like_sf"/>
</dbReference>
<gene>
    <name evidence="4" type="ORF">GT003_28325</name>
</gene>
<sequence length="389" mass="42689">MEIVIASIPSYFRQESRAPIVRRRQINGLTAFRLSLFLALAAVLLLTGCSNNKLNAEQNTNPPAENTNPAPENTAPEPDEAQAVDPPQFIAPLTGLMQDHEADRRPIAVMVNNFAAARPQSGLPNADMVWEVLAEGGITRLVAVFQSTDAASPIGPIRSNRPYLIRIGEAYHAVLAHAGASTDAYDLLQHHGKAYLDEISNAGAYFYRESFRKAPHNLYSNLEKLREGAAKKKYDETVDIPTYPWSETGAADAGVPAAEVQLHFLLKDYALSYTYDSATKLYNRFINAQPHTDLESKAQLTASNLVVIGAKHKTYDDYGRLEIDLESGGPALLIQLGKAVGCEWVRDADGVIRLMKDGQELPFVPGRTFYHVMPMTPTFESHVKLAASA</sequence>
<dbReference type="EMBL" id="JAAAMU010000024">
    <property type="protein sequence ID" value="NBC72906.1"/>
    <property type="molecule type" value="Genomic_DNA"/>
</dbReference>
<dbReference type="Pfam" id="PF17479">
    <property type="entry name" value="DUF3048_C"/>
    <property type="match status" value="1"/>
</dbReference>
<proteinExistence type="predicted"/>
<protein>
    <submittedName>
        <fullName evidence="4">DUF3048 domain-containing protein</fullName>
    </submittedName>
</protein>
<dbReference type="AlphaFoldDB" id="A0A7X4YWK0"/>
<feature type="region of interest" description="Disordered" evidence="1">
    <location>
        <begin position="56"/>
        <end position="83"/>
    </location>
</feature>
<dbReference type="SUPFAM" id="SSF159774">
    <property type="entry name" value="YerB-like"/>
    <property type="match status" value="1"/>
</dbReference>
<reference evidence="4 5" key="1">
    <citation type="submission" date="2020-01" db="EMBL/GenBank/DDBJ databases">
        <title>Paenibacillus soybeanensis sp. nov. isolated from the nodules of soybean (Glycine max(L.) Merr).</title>
        <authorList>
            <person name="Wang H."/>
        </authorList>
    </citation>
    <scope>NUCLEOTIDE SEQUENCE [LARGE SCALE GENOMIC DNA]</scope>
    <source>
        <strain evidence="4 5">DSM 23054</strain>
    </source>
</reference>
<comment type="caution">
    <text evidence="4">The sequence shown here is derived from an EMBL/GenBank/DDBJ whole genome shotgun (WGS) entry which is preliminary data.</text>
</comment>
<accession>A0A7X4YWK0</accession>
<feature type="compositionally biased region" description="Low complexity" evidence="1">
    <location>
        <begin position="59"/>
        <end position="76"/>
    </location>
</feature>
<dbReference type="Proteomes" id="UP000558113">
    <property type="component" value="Unassembled WGS sequence"/>
</dbReference>
<dbReference type="InterPro" id="IPR021416">
    <property type="entry name" value="DUF3048_N"/>
</dbReference>
<dbReference type="OrthoDB" id="9779102at2"/>
<keyword evidence="5" id="KW-1185">Reference proteome</keyword>
<name>A0A7X4YWK0_9BACL</name>
<dbReference type="InterPro" id="IPR035328">
    <property type="entry name" value="DUF3048_C"/>
</dbReference>
<feature type="domain" description="DUF3048" evidence="2">
    <location>
        <begin position="93"/>
        <end position="234"/>
    </location>
</feature>